<keyword evidence="6" id="KW-0175">Coiled coil</keyword>
<dbReference type="Pfam" id="PF00643">
    <property type="entry name" value="zf-B_box"/>
    <property type="match status" value="1"/>
</dbReference>
<evidence type="ECO:0000259" key="7">
    <source>
        <dbReference type="PROSITE" id="PS50089"/>
    </source>
</evidence>
<dbReference type="OMA" id="CEELRMV"/>
<dbReference type="SMART" id="SM00184">
    <property type="entry name" value="RING"/>
    <property type="match status" value="1"/>
</dbReference>
<dbReference type="SUPFAM" id="SSF57850">
    <property type="entry name" value="RING/U-box"/>
    <property type="match status" value="1"/>
</dbReference>
<proteinExistence type="inferred from homology"/>
<keyword evidence="10" id="KW-1185">Reference proteome</keyword>
<feature type="domain" description="B box-type" evidence="8">
    <location>
        <begin position="83"/>
        <end position="124"/>
    </location>
</feature>
<feature type="domain" description="RING-type" evidence="7">
    <location>
        <begin position="14"/>
        <end position="54"/>
    </location>
</feature>
<dbReference type="InterPro" id="IPR013083">
    <property type="entry name" value="Znf_RING/FYVE/PHD"/>
</dbReference>
<protein>
    <submittedName>
        <fullName evidence="9">Uncharacterized protein</fullName>
    </submittedName>
</protein>
<dbReference type="PROSITE" id="PS50119">
    <property type="entry name" value="ZF_BBOX"/>
    <property type="match status" value="1"/>
</dbReference>
<dbReference type="InterPro" id="IPR050143">
    <property type="entry name" value="TRIM/RBCC"/>
</dbReference>
<dbReference type="SMART" id="SM00336">
    <property type="entry name" value="BBOX"/>
    <property type="match status" value="1"/>
</dbReference>
<evidence type="ECO:0000256" key="2">
    <source>
        <dbReference type="ARBA" id="ARBA00022723"/>
    </source>
</evidence>
<dbReference type="InterPro" id="IPR018957">
    <property type="entry name" value="Znf_C3HC4_RING-type"/>
</dbReference>
<dbReference type="GO" id="GO:0008270">
    <property type="term" value="F:zinc ion binding"/>
    <property type="evidence" value="ECO:0007669"/>
    <property type="project" value="UniProtKB-KW"/>
</dbReference>
<dbReference type="PaxDb" id="30732-ENSOMEP00000000381"/>
<dbReference type="InterPro" id="IPR001841">
    <property type="entry name" value="Znf_RING"/>
</dbReference>
<reference evidence="9" key="2">
    <citation type="submission" date="2025-09" db="UniProtKB">
        <authorList>
            <consortium name="Ensembl"/>
        </authorList>
    </citation>
    <scope>IDENTIFICATION</scope>
</reference>
<evidence type="ECO:0000256" key="1">
    <source>
        <dbReference type="ARBA" id="ARBA00008518"/>
    </source>
</evidence>
<evidence type="ECO:0000259" key="8">
    <source>
        <dbReference type="PROSITE" id="PS50119"/>
    </source>
</evidence>
<accession>A0A3B3B464</accession>
<dbReference type="Gene3D" id="3.30.160.60">
    <property type="entry name" value="Classic Zinc Finger"/>
    <property type="match status" value="1"/>
</dbReference>
<keyword evidence="4" id="KW-0862">Zinc</keyword>
<dbReference type="STRING" id="30732.ENSOMEP00000000381"/>
<dbReference type="InterPro" id="IPR003613">
    <property type="entry name" value="Ubox_domain"/>
</dbReference>
<dbReference type="SMART" id="SM00504">
    <property type="entry name" value="Ubox"/>
    <property type="match status" value="1"/>
</dbReference>
<dbReference type="SUPFAM" id="SSF57845">
    <property type="entry name" value="B-box zinc-binding domain"/>
    <property type="match status" value="1"/>
</dbReference>
<dbReference type="GO" id="GO:0016567">
    <property type="term" value="P:protein ubiquitination"/>
    <property type="evidence" value="ECO:0007669"/>
    <property type="project" value="InterPro"/>
</dbReference>
<evidence type="ECO:0000256" key="4">
    <source>
        <dbReference type="ARBA" id="ARBA00022833"/>
    </source>
</evidence>
<dbReference type="Proteomes" id="UP000261560">
    <property type="component" value="Unplaced"/>
</dbReference>
<sequence>MILQLKSLSTDYCCSICCEVFKDPVLLSCSHSFCRHCLTTWWTLKRDKECPLCKTVSQSDYLPSNLALKNLCESFLQNQDKQTSEAVCSLHSKNLELFCLDHEEAVCLICRDSRKHAGHSFIPVDEAAQEHRENLQKSLSSLKANVNKGNDIIATIECVLVSNQCTLSKGEETIKKHFEELRQLLKEEEEAGLAALREEEELRRRVLSAKITDLNDQVETLTDVVEEIEETLRADDVSFLSIYKTAAKGLQFCHQLEDPQLPEALEVDLSEYLDKLTLTTVSSK</sequence>
<dbReference type="GeneTree" id="ENSGT00970000193381"/>
<keyword evidence="2" id="KW-0479">Metal-binding</keyword>
<dbReference type="GO" id="GO:0004842">
    <property type="term" value="F:ubiquitin-protein transferase activity"/>
    <property type="evidence" value="ECO:0007669"/>
    <property type="project" value="InterPro"/>
</dbReference>
<dbReference type="Gene3D" id="3.30.40.10">
    <property type="entry name" value="Zinc/RING finger domain, C3HC4 (zinc finger)"/>
    <property type="match status" value="1"/>
</dbReference>
<dbReference type="PROSITE" id="PS00518">
    <property type="entry name" value="ZF_RING_1"/>
    <property type="match status" value="1"/>
</dbReference>
<dbReference type="PANTHER" id="PTHR24103">
    <property type="entry name" value="E3 UBIQUITIN-PROTEIN LIGASE TRIM"/>
    <property type="match status" value="1"/>
</dbReference>
<dbReference type="PROSITE" id="PS50089">
    <property type="entry name" value="ZF_RING_2"/>
    <property type="match status" value="1"/>
</dbReference>
<dbReference type="InterPro" id="IPR000315">
    <property type="entry name" value="Znf_B-box"/>
</dbReference>
<evidence type="ECO:0000256" key="3">
    <source>
        <dbReference type="ARBA" id="ARBA00022771"/>
    </source>
</evidence>
<evidence type="ECO:0000313" key="9">
    <source>
        <dbReference type="Ensembl" id="ENSOMEP00000000381.1"/>
    </source>
</evidence>
<name>A0A3B3B464_ORYME</name>
<feature type="coiled-coil region" evidence="6">
    <location>
        <begin position="125"/>
        <end position="231"/>
    </location>
</feature>
<comment type="similarity">
    <text evidence="1">Belongs to the TRIM/RBCC family.</text>
</comment>
<organism evidence="9 10">
    <name type="scientific">Oryzias melastigma</name>
    <name type="common">Marine medaka</name>
    <dbReference type="NCBI Taxonomy" id="30732"/>
    <lineage>
        <taxon>Eukaryota</taxon>
        <taxon>Metazoa</taxon>
        <taxon>Chordata</taxon>
        <taxon>Craniata</taxon>
        <taxon>Vertebrata</taxon>
        <taxon>Euteleostomi</taxon>
        <taxon>Actinopterygii</taxon>
        <taxon>Neopterygii</taxon>
        <taxon>Teleostei</taxon>
        <taxon>Neoteleostei</taxon>
        <taxon>Acanthomorphata</taxon>
        <taxon>Ovalentaria</taxon>
        <taxon>Atherinomorphae</taxon>
        <taxon>Beloniformes</taxon>
        <taxon>Adrianichthyidae</taxon>
        <taxon>Oryziinae</taxon>
        <taxon>Oryzias</taxon>
    </lineage>
</organism>
<dbReference type="AlphaFoldDB" id="A0A3B3B464"/>
<reference evidence="9" key="1">
    <citation type="submission" date="2025-08" db="UniProtKB">
        <authorList>
            <consortium name="Ensembl"/>
        </authorList>
    </citation>
    <scope>IDENTIFICATION</scope>
</reference>
<dbReference type="Ensembl" id="ENSOMET00000015945.1">
    <property type="protein sequence ID" value="ENSOMEP00000000381.1"/>
    <property type="gene ID" value="ENSOMEG00000001275.1"/>
</dbReference>
<evidence type="ECO:0000256" key="6">
    <source>
        <dbReference type="SAM" id="Coils"/>
    </source>
</evidence>
<dbReference type="InterPro" id="IPR017907">
    <property type="entry name" value="Znf_RING_CS"/>
</dbReference>
<evidence type="ECO:0000313" key="10">
    <source>
        <dbReference type="Proteomes" id="UP000261560"/>
    </source>
</evidence>
<keyword evidence="3 5" id="KW-0863">Zinc-finger</keyword>
<evidence type="ECO:0000256" key="5">
    <source>
        <dbReference type="PROSITE-ProRule" id="PRU00024"/>
    </source>
</evidence>
<dbReference type="Pfam" id="PF00097">
    <property type="entry name" value="zf-C3HC4"/>
    <property type="match status" value="1"/>
</dbReference>